<dbReference type="Proteomes" id="UP001230649">
    <property type="component" value="Unassembled WGS sequence"/>
</dbReference>
<dbReference type="EMBL" id="JASBWS010000179">
    <property type="protein sequence ID" value="KAJ9092285.1"/>
    <property type="molecule type" value="Genomic_DNA"/>
</dbReference>
<evidence type="ECO:0000313" key="2">
    <source>
        <dbReference type="Proteomes" id="UP001230649"/>
    </source>
</evidence>
<protein>
    <submittedName>
        <fullName evidence="1">Uncharacterized protein</fullName>
    </submittedName>
</protein>
<name>A0ACC2UZJ0_9TREE</name>
<proteinExistence type="predicted"/>
<organism evidence="1 2">
    <name type="scientific">Naganishia adeliensis</name>
    <dbReference type="NCBI Taxonomy" id="92952"/>
    <lineage>
        <taxon>Eukaryota</taxon>
        <taxon>Fungi</taxon>
        <taxon>Dikarya</taxon>
        <taxon>Basidiomycota</taxon>
        <taxon>Agaricomycotina</taxon>
        <taxon>Tremellomycetes</taxon>
        <taxon>Filobasidiales</taxon>
        <taxon>Filobasidiaceae</taxon>
        <taxon>Naganishia</taxon>
    </lineage>
</organism>
<gene>
    <name evidence="1" type="ORF">QFC20_007413</name>
</gene>
<accession>A0ACC2UZJ0</accession>
<keyword evidence="2" id="KW-1185">Reference proteome</keyword>
<evidence type="ECO:0000313" key="1">
    <source>
        <dbReference type="EMBL" id="KAJ9092285.1"/>
    </source>
</evidence>
<sequence length="129" mass="14722">MIYGDTKYVHSAIGHVDILDVIVDICETEKLYGTIFLMALMSQHHRAILPAIDAGNYFWARDDPETLLPIGYESISEWVESFAKAHLQDSHSNFTLRLFFVQHGAACLYLNDMKPIFETTYGIRQAKLP</sequence>
<comment type="caution">
    <text evidence="1">The sequence shown here is derived from an EMBL/GenBank/DDBJ whole genome shotgun (WGS) entry which is preliminary data.</text>
</comment>
<reference evidence="1" key="1">
    <citation type="submission" date="2023-04" db="EMBL/GenBank/DDBJ databases">
        <title>Draft Genome sequencing of Naganishia species isolated from polar environments using Oxford Nanopore Technology.</title>
        <authorList>
            <person name="Leo P."/>
            <person name="Venkateswaran K."/>
        </authorList>
    </citation>
    <scope>NUCLEOTIDE SEQUENCE</scope>
    <source>
        <strain evidence="1">MNA-CCFEE 5262</strain>
    </source>
</reference>